<dbReference type="PANTHER" id="PTHR43698">
    <property type="entry name" value="RIBD C-TERMINAL DOMAIN CONTAINING PROTEIN"/>
    <property type="match status" value="1"/>
</dbReference>
<dbReference type="CDD" id="cd02233">
    <property type="entry name" value="cupin_HNL-like"/>
    <property type="match status" value="1"/>
</dbReference>
<protein>
    <submittedName>
        <fullName evidence="2">RmlC-like cupin</fullName>
    </submittedName>
</protein>
<gene>
    <name evidence="2" type="ORF">BS50DRAFT_494087</name>
</gene>
<accession>A0A2T2NMC8</accession>
<dbReference type="Gene3D" id="2.60.120.10">
    <property type="entry name" value="Jelly Rolls"/>
    <property type="match status" value="1"/>
</dbReference>
<feature type="domain" description="Cupin type-2" evidence="1">
    <location>
        <begin position="52"/>
        <end position="107"/>
    </location>
</feature>
<dbReference type="PANTHER" id="PTHR43698:SF1">
    <property type="entry name" value="BLL4564 PROTEIN"/>
    <property type="match status" value="1"/>
</dbReference>
<sequence>MAWAANATTSFIIPNSRDSSLNSTQGTGTFTGVAWIDVAHSDNSTWIGNVIFTPTAHTFWHRHEGGQLLKVTAGSGWVADRDGEARRVHAGDTAWCPPGTVHWHGADAGSYMIHYAAAFGATEWMEEVSDEDYAKAVVQL</sequence>
<dbReference type="SUPFAM" id="SSF51182">
    <property type="entry name" value="RmlC-like cupins"/>
    <property type="match status" value="1"/>
</dbReference>
<dbReference type="AlphaFoldDB" id="A0A2T2NMC8"/>
<organism evidence="2 3">
    <name type="scientific">Corynespora cassiicola Philippines</name>
    <dbReference type="NCBI Taxonomy" id="1448308"/>
    <lineage>
        <taxon>Eukaryota</taxon>
        <taxon>Fungi</taxon>
        <taxon>Dikarya</taxon>
        <taxon>Ascomycota</taxon>
        <taxon>Pezizomycotina</taxon>
        <taxon>Dothideomycetes</taxon>
        <taxon>Pleosporomycetidae</taxon>
        <taxon>Pleosporales</taxon>
        <taxon>Corynesporascaceae</taxon>
        <taxon>Corynespora</taxon>
    </lineage>
</organism>
<dbReference type="Pfam" id="PF07883">
    <property type="entry name" value="Cupin_2"/>
    <property type="match status" value="1"/>
</dbReference>
<reference evidence="2 3" key="1">
    <citation type="journal article" date="2018" name="Front. Microbiol.">
        <title>Genome-Wide Analysis of Corynespora cassiicola Leaf Fall Disease Putative Effectors.</title>
        <authorList>
            <person name="Lopez D."/>
            <person name="Ribeiro S."/>
            <person name="Label P."/>
            <person name="Fumanal B."/>
            <person name="Venisse J.S."/>
            <person name="Kohler A."/>
            <person name="de Oliveira R.R."/>
            <person name="Labutti K."/>
            <person name="Lipzen A."/>
            <person name="Lail K."/>
            <person name="Bauer D."/>
            <person name="Ohm R.A."/>
            <person name="Barry K.W."/>
            <person name="Spatafora J."/>
            <person name="Grigoriev I.V."/>
            <person name="Martin F.M."/>
            <person name="Pujade-Renaud V."/>
        </authorList>
    </citation>
    <scope>NUCLEOTIDE SEQUENCE [LARGE SCALE GENOMIC DNA]</scope>
    <source>
        <strain evidence="2 3">Philippines</strain>
    </source>
</reference>
<dbReference type="InterPro" id="IPR047263">
    <property type="entry name" value="HNL-like_cupin"/>
</dbReference>
<dbReference type="InterPro" id="IPR013096">
    <property type="entry name" value="Cupin_2"/>
</dbReference>
<keyword evidence="3" id="KW-1185">Reference proteome</keyword>
<evidence type="ECO:0000259" key="1">
    <source>
        <dbReference type="Pfam" id="PF07883"/>
    </source>
</evidence>
<name>A0A2T2NMC8_CORCC</name>
<dbReference type="STRING" id="1448308.A0A2T2NMC8"/>
<dbReference type="Proteomes" id="UP000240883">
    <property type="component" value="Unassembled WGS sequence"/>
</dbReference>
<evidence type="ECO:0000313" key="2">
    <source>
        <dbReference type="EMBL" id="PSN66584.1"/>
    </source>
</evidence>
<proteinExistence type="predicted"/>
<evidence type="ECO:0000313" key="3">
    <source>
        <dbReference type="Proteomes" id="UP000240883"/>
    </source>
</evidence>
<dbReference type="InterPro" id="IPR011051">
    <property type="entry name" value="RmlC_Cupin_sf"/>
</dbReference>
<dbReference type="EMBL" id="KZ678135">
    <property type="protein sequence ID" value="PSN66584.1"/>
    <property type="molecule type" value="Genomic_DNA"/>
</dbReference>
<dbReference type="OrthoDB" id="2096797at2759"/>
<dbReference type="InterPro" id="IPR014710">
    <property type="entry name" value="RmlC-like_jellyroll"/>
</dbReference>